<dbReference type="InterPro" id="IPR029442">
    <property type="entry name" value="GyrI-like"/>
</dbReference>
<dbReference type="RefSeq" id="WP_202955785.1">
    <property type="nucleotide sequence ID" value="NZ_JAPCID010000009.1"/>
</dbReference>
<dbReference type="InterPro" id="IPR047057">
    <property type="entry name" value="MerR_fam"/>
</dbReference>
<dbReference type="EMBL" id="JAPCID010000009">
    <property type="protein sequence ID" value="MDA0137457.1"/>
    <property type="molecule type" value="Genomic_DNA"/>
</dbReference>
<accession>A0ABT4RFY5</accession>
<dbReference type="InterPro" id="IPR009061">
    <property type="entry name" value="DNA-bd_dom_put_sf"/>
</dbReference>
<dbReference type="InterPro" id="IPR011256">
    <property type="entry name" value="Reg_factor_effector_dom_sf"/>
</dbReference>
<proteinExistence type="predicted"/>
<keyword evidence="2" id="KW-0175">Coiled coil</keyword>
<dbReference type="Pfam" id="PF13411">
    <property type="entry name" value="MerR_1"/>
    <property type="match status" value="1"/>
</dbReference>
<reference evidence="4" key="1">
    <citation type="submission" date="2022-10" db="EMBL/GenBank/DDBJ databases">
        <title>The WGS of Solirubrobacter sp. CPCC 204708.</title>
        <authorList>
            <person name="Jiang Z."/>
        </authorList>
    </citation>
    <scope>NUCLEOTIDE SEQUENCE</scope>
    <source>
        <strain evidence="4">CPCC 204708</strain>
    </source>
</reference>
<feature type="coiled-coil region" evidence="2">
    <location>
        <begin position="79"/>
        <end position="106"/>
    </location>
</feature>
<dbReference type="PROSITE" id="PS00552">
    <property type="entry name" value="HTH_MERR_1"/>
    <property type="match status" value="1"/>
</dbReference>
<dbReference type="PANTHER" id="PTHR30204">
    <property type="entry name" value="REDOX-CYCLING DRUG-SENSING TRANSCRIPTIONAL ACTIVATOR SOXR"/>
    <property type="match status" value="1"/>
</dbReference>
<evidence type="ECO:0000313" key="5">
    <source>
        <dbReference type="Proteomes" id="UP001147700"/>
    </source>
</evidence>
<organism evidence="4 5">
    <name type="scientific">Solirubrobacter deserti</name>
    <dbReference type="NCBI Taxonomy" id="2282478"/>
    <lineage>
        <taxon>Bacteria</taxon>
        <taxon>Bacillati</taxon>
        <taxon>Actinomycetota</taxon>
        <taxon>Thermoleophilia</taxon>
        <taxon>Solirubrobacterales</taxon>
        <taxon>Solirubrobacteraceae</taxon>
        <taxon>Solirubrobacter</taxon>
    </lineage>
</organism>
<evidence type="ECO:0000256" key="1">
    <source>
        <dbReference type="ARBA" id="ARBA00023125"/>
    </source>
</evidence>
<dbReference type="CDD" id="cd01107">
    <property type="entry name" value="HTH_BmrR"/>
    <property type="match status" value="1"/>
</dbReference>
<dbReference type="Proteomes" id="UP001147700">
    <property type="component" value="Unassembled WGS sequence"/>
</dbReference>
<dbReference type="Gene3D" id="1.10.1660.10">
    <property type="match status" value="1"/>
</dbReference>
<evidence type="ECO:0000259" key="3">
    <source>
        <dbReference type="PROSITE" id="PS50937"/>
    </source>
</evidence>
<protein>
    <submittedName>
        <fullName evidence="4">MerR family transcriptional regulator</fullName>
    </submittedName>
</protein>
<dbReference type="SMART" id="SM00422">
    <property type="entry name" value="HTH_MERR"/>
    <property type="match status" value="1"/>
</dbReference>
<dbReference type="InterPro" id="IPR010499">
    <property type="entry name" value="AraC_E-bd"/>
</dbReference>
<dbReference type="Gene3D" id="3.20.80.10">
    <property type="entry name" value="Regulatory factor, effector binding domain"/>
    <property type="match status" value="1"/>
</dbReference>
<comment type="caution">
    <text evidence="4">The sequence shown here is derived from an EMBL/GenBank/DDBJ whole genome shotgun (WGS) entry which is preliminary data.</text>
</comment>
<sequence length="241" mass="26466">MARPSDLIGAFARRVRLSPRQLRDYDELGLLAPAYVDPDSGYRYYHRGQVRSAITIGLLRSLDVPLPEIHALLVADEVAPLLERQRARVEAELERAQQALRALDRLIGSDELIPYAVVERDEPALSLTVLRGRCDAAELDGAAATLIGELPDGPVTGLYPLDLEGEVEFMVGVPGPGMELPAARVAVATHRGRYAELPLAYFALLAHAEERGRRPGAWVRERYLEAASPEAAVTEVLLPYE</sequence>
<dbReference type="InterPro" id="IPR000551">
    <property type="entry name" value="MerR-type_HTH_dom"/>
</dbReference>
<evidence type="ECO:0000313" key="4">
    <source>
        <dbReference type="EMBL" id="MDA0137457.1"/>
    </source>
</evidence>
<dbReference type="SUPFAM" id="SSF46955">
    <property type="entry name" value="Putative DNA-binding domain"/>
    <property type="match status" value="1"/>
</dbReference>
<dbReference type="SUPFAM" id="SSF55136">
    <property type="entry name" value="Probable bacterial effector-binding domain"/>
    <property type="match status" value="1"/>
</dbReference>
<dbReference type="SMART" id="SM00871">
    <property type="entry name" value="AraC_E_bind"/>
    <property type="match status" value="1"/>
</dbReference>
<dbReference type="Pfam" id="PF06445">
    <property type="entry name" value="GyrI-like"/>
    <property type="match status" value="1"/>
</dbReference>
<keyword evidence="5" id="KW-1185">Reference proteome</keyword>
<name>A0ABT4RFY5_9ACTN</name>
<feature type="domain" description="HTH merR-type" evidence="3">
    <location>
        <begin position="8"/>
        <end position="75"/>
    </location>
</feature>
<dbReference type="PROSITE" id="PS50937">
    <property type="entry name" value="HTH_MERR_2"/>
    <property type="match status" value="1"/>
</dbReference>
<keyword evidence="1" id="KW-0238">DNA-binding</keyword>
<evidence type="ECO:0000256" key="2">
    <source>
        <dbReference type="SAM" id="Coils"/>
    </source>
</evidence>
<gene>
    <name evidence="4" type="ORF">OJ962_08125</name>
</gene>
<dbReference type="PANTHER" id="PTHR30204:SF97">
    <property type="entry name" value="MERR FAMILY REGULATORY PROTEIN"/>
    <property type="match status" value="1"/>
</dbReference>